<evidence type="ECO:0000256" key="8">
    <source>
        <dbReference type="SAM" id="MobiDB-lite"/>
    </source>
</evidence>
<evidence type="ECO:0000313" key="9">
    <source>
        <dbReference type="EMBL" id="EPS72917.1"/>
    </source>
</evidence>
<feature type="compositionally biased region" description="Basic and acidic residues" evidence="8">
    <location>
        <begin position="117"/>
        <end position="128"/>
    </location>
</feature>
<dbReference type="GO" id="GO:0005730">
    <property type="term" value="C:nucleolus"/>
    <property type="evidence" value="ECO:0007669"/>
    <property type="project" value="UniProtKB-SubCell"/>
</dbReference>
<comment type="caution">
    <text evidence="9">The sequence shown here is derived from an EMBL/GenBank/DDBJ whole genome shotgun (WGS) entry which is preliminary data.</text>
</comment>
<feature type="compositionally biased region" description="Basic and acidic residues" evidence="8">
    <location>
        <begin position="101"/>
        <end position="111"/>
    </location>
</feature>
<evidence type="ECO:0000256" key="7">
    <source>
        <dbReference type="SAM" id="Coils"/>
    </source>
</evidence>
<dbReference type="Pfam" id="PF07767">
    <property type="entry name" value="Nop53"/>
    <property type="match status" value="1"/>
</dbReference>
<keyword evidence="10" id="KW-1185">Reference proteome</keyword>
<evidence type="ECO:0000313" key="10">
    <source>
        <dbReference type="Proteomes" id="UP000015453"/>
    </source>
</evidence>
<feature type="region of interest" description="Disordered" evidence="8">
    <location>
        <begin position="201"/>
        <end position="229"/>
    </location>
</feature>
<gene>
    <name evidence="9" type="ORF">M569_01838</name>
</gene>
<protein>
    <recommendedName>
        <fullName evidence="4">Ribosome biogenesis protein NOP53</fullName>
    </recommendedName>
</protein>
<dbReference type="OrthoDB" id="5072at2759"/>
<name>S8EK15_9LAMI</name>
<keyword evidence="6" id="KW-0539">Nucleus</keyword>
<accession>S8EK15</accession>
<evidence type="ECO:0000256" key="3">
    <source>
        <dbReference type="ARBA" id="ARBA00008838"/>
    </source>
</evidence>
<dbReference type="GO" id="GO:0000027">
    <property type="term" value="P:ribosomal large subunit assembly"/>
    <property type="evidence" value="ECO:0007669"/>
    <property type="project" value="TreeGrafter"/>
</dbReference>
<feature type="coiled-coil region" evidence="7">
    <location>
        <begin position="233"/>
        <end position="294"/>
    </location>
</feature>
<dbReference type="Proteomes" id="UP000015453">
    <property type="component" value="Unassembled WGS sequence"/>
</dbReference>
<feature type="region of interest" description="Disordered" evidence="8">
    <location>
        <begin position="79"/>
        <end position="158"/>
    </location>
</feature>
<proteinExistence type="inferred from homology"/>
<dbReference type="AlphaFoldDB" id="S8EK15"/>
<organism evidence="9 10">
    <name type="scientific">Genlisea aurea</name>
    <dbReference type="NCBI Taxonomy" id="192259"/>
    <lineage>
        <taxon>Eukaryota</taxon>
        <taxon>Viridiplantae</taxon>
        <taxon>Streptophyta</taxon>
        <taxon>Embryophyta</taxon>
        <taxon>Tracheophyta</taxon>
        <taxon>Spermatophyta</taxon>
        <taxon>Magnoliopsida</taxon>
        <taxon>eudicotyledons</taxon>
        <taxon>Gunneridae</taxon>
        <taxon>Pentapetalae</taxon>
        <taxon>asterids</taxon>
        <taxon>lamiids</taxon>
        <taxon>Lamiales</taxon>
        <taxon>Lentibulariaceae</taxon>
        <taxon>Genlisea</taxon>
    </lineage>
</organism>
<evidence type="ECO:0000256" key="4">
    <source>
        <dbReference type="ARBA" id="ARBA00018339"/>
    </source>
</evidence>
<evidence type="ECO:0000256" key="2">
    <source>
        <dbReference type="ARBA" id="ARBA00004642"/>
    </source>
</evidence>
<reference evidence="9 10" key="1">
    <citation type="journal article" date="2013" name="BMC Genomics">
        <title>The miniature genome of a carnivorous plant Genlisea aurea contains a low number of genes and short non-coding sequences.</title>
        <authorList>
            <person name="Leushkin E.V."/>
            <person name="Sutormin R.A."/>
            <person name="Nabieva E.R."/>
            <person name="Penin A.A."/>
            <person name="Kondrashov A.S."/>
            <person name="Logacheva M.D."/>
        </authorList>
    </citation>
    <scope>NUCLEOTIDE SEQUENCE [LARGE SCALE GENOMIC DNA]</scope>
</reference>
<feature type="compositionally biased region" description="Acidic residues" evidence="8">
    <location>
        <begin position="201"/>
        <end position="217"/>
    </location>
</feature>
<feature type="compositionally biased region" description="Basic residues" evidence="8">
    <location>
        <begin position="88"/>
        <end position="97"/>
    </location>
</feature>
<dbReference type="GO" id="GO:0006364">
    <property type="term" value="P:rRNA processing"/>
    <property type="evidence" value="ECO:0007669"/>
    <property type="project" value="TreeGrafter"/>
</dbReference>
<evidence type="ECO:0000256" key="5">
    <source>
        <dbReference type="ARBA" id="ARBA00022517"/>
    </source>
</evidence>
<comment type="similarity">
    <text evidence="3">Belongs to the NOP53 family.</text>
</comment>
<dbReference type="InterPro" id="IPR011687">
    <property type="entry name" value="Nop53/GLTSCR2"/>
</dbReference>
<dbReference type="PIRSF" id="PIRSF017302">
    <property type="entry name" value="Gltscr2"/>
    <property type="match status" value="1"/>
</dbReference>
<sequence length="353" mass="40475">MGKRSRGKKAWRAKISTEEIEDYFEKSTKDALSGGTLLDVRCDSDFYCDKSTDVPVKKKIEKIREKVLRRDSLLQRNPFVKPIPSSVQRKKTTKHKPFQIAKDKHEEEEVHGSAMDDPWKEDAEENARVTKKSKSSAIPAVEVEPPGCSFNPHPHSHQDALATAVADEMQKIYRKELGPEPVPLIVPGEVIDEEEKYFLDVDDGHDDEEEEEEEDNRDSDTEKRAPKAKRLTRVDLNRRARRKEQLKIEAEARKVAGLSKSIDDLPTILETIAKEDEEKHKRQLRRTVARSEKLKSRPPRLGKHKYVPGSVQVLLSEERTGSLRQLKGCCTLLRDRYKSLEKRGLVVPSKKNN</sequence>
<evidence type="ECO:0000256" key="6">
    <source>
        <dbReference type="ARBA" id="ARBA00023242"/>
    </source>
</evidence>
<keyword evidence="5" id="KW-0690">Ribosome biogenesis</keyword>
<dbReference type="PANTHER" id="PTHR14211:SF7">
    <property type="entry name" value="RIBOSOME BIOGENESIS PROTEIN NOP53"/>
    <property type="match status" value="1"/>
</dbReference>
<comment type="subcellular location">
    <subcellularLocation>
        <location evidence="1">Nucleus</location>
        <location evidence="1">Nucleolus</location>
    </subcellularLocation>
    <subcellularLocation>
        <location evidence="2">Nucleus</location>
        <location evidence="2">Nucleoplasm</location>
    </subcellularLocation>
</comment>
<keyword evidence="7" id="KW-0175">Coiled coil</keyword>
<evidence type="ECO:0000256" key="1">
    <source>
        <dbReference type="ARBA" id="ARBA00004604"/>
    </source>
</evidence>
<dbReference type="PANTHER" id="PTHR14211">
    <property type="entry name" value="GLIOMA SUPPRESSOR CANDIDATE REGION GENE 2"/>
    <property type="match status" value="1"/>
</dbReference>
<dbReference type="GO" id="GO:0008097">
    <property type="term" value="F:5S rRNA binding"/>
    <property type="evidence" value="ECO:0007669"/>
    <property type="project" value="TreeGrafter"/>
</dbReference>
<dbReference type="GO" id="GO:0005654">
    <property type="term" value="C:nucleoplasm"/>
    <property type="evidence" value="ECO:0007669"/>
    <property type="project" value="UniProtKB-SubCell"/>
</dbReference>
<dbReference type="EMBL" id="AUSU01000642">
    <property type="protein sequence ID" value="EPS72917.1"/>
    <property type="molecule type" value="Genomic_DNA"/>
</dbReference>